<proteinExistence type="predicted"/>
<evidence type="ECO:0000313" key="2">
    <source>
        <dbReference type="Proteomes" id="UP000250235"/>
    </source>
</evidence>
<name>A0A2Z7CU30_9LAMI</name>
<dbReference type="EMBL" id="KQ993028">
    <property type="protein sequence ID" value="KZV49487.1"/>
    <property type="molecule type" value="Genomic_DNA"/>
</dbReference>
<organism evidence="1 2">
    <name type="scientific">Dorcoceras hygrometricum</name>
    <dbReference type="NCBI Taxonomy" id="472368"/>
    <lineage>
        <taxon>Eukaryota</taxon>
        <taxon>Viridiplantae</taxon>
        <taxon>Streptophyta</taxon>
        <taxon>Embryophyta</taxon>
        <taxon>Tracheophyta</taxon>
        <taxon>Spermatophyta</taxon>
        <taxon>Magnoliopsida</taxon>
        <taxon>eudicotyledons</taxon>
        <taxon>Gunneridae</taxon>
        <taxon>Pentapetalae</taxon>
        <taxon>asterids</taxon>
        <taxon>lamiids</taxon>
        <taxon>Lamiales</taxon>
        <taxon>Gesneriaceae</taxon>
        <taxon>Didymocarpoideae</taxon>
        <taxon>Trichosporeae</taxon>
        <taxon>Loxocarpinae</taxon>
        <taxon>Dorcoceras</taxon>
    </lineage>
</organism>
<protein>
    <submittedName>
        <fullName evidence="1">Uncharacterized protein</fullName>
    </submittedName>
</protein>
<keyword evidence="2" id="KW-1185">Reference proteome</keyword>
<evidence type="ECO:0000313" key="1">
    <source>
        <dbReference type="EMBL" id="KZV49487.1"/>
    </source>
</evidence>
<gene>
    <name evidence="1" type="ORF">F511_24932</name>
</gene>
<dbReference type="OrthoDB" id="408743at2759"/>
<dbReference type="AlphaFoldDB" id="A0A2Z7CU30"/>
<dbReference type="Proteomes" id="UP000250235">
    <property type="component" value="Unassembled WGS sequence"/>
</dbReference>
<accession>A0A2Z7CU30</accession>
<reference evidence="1 2" key="1">
    <citation type="journal article" date="2015" name="Proc. Natl. Acad. Sci. U.S.A.">
        <title>The resurrection genome of Boea hygrometrica: A blueprint for survival of dehydration.</title>
        <authorList>
            <person name="Xiao L."/>
            <person name="Yang G."/>
            <person name="Zhang L."/>
            <person name="Yang X."/>
            <person name="Zhao S."/>
            <person name="Ji Z."/>
            <person name="Zhou Q."/>
            <person name="Hu M."/>
            <person name="Wang Y."/>
            <person name="Chen M."/>
            <person name="Xu Y."/>
            <person name="Jin H."/>
            <person name="Xiao X."/>
            <person name="Hu G."/>
            <person name="Bao F."/>
            <person name="Hu Y."/>
            <person name="Wan P."/>
            <person name="Li L."/>
            <person name="Deng X."/>
            <person name="Kuang T."/>
            <person name="Xiang C."/>
            <person name="Zhu J.K."/>
            <person name="Oliver M.J."/>
            <person name="He Y."/>
        </authorList>
    </citation>
    <scope>NUCLEOTIDE SEQUENCE [LARGE SCALE GENOMIC DNA]</scope>
    <source>
        <strain evidence="2">cv. XS01</strain>
    </source>
</reference>
<sequence>MANQIKRHNVSRLTYENFPRGHPSQYCSHPCTLNSTIPPQEGIPRLTVLVHICYTLTGTLYPPPVAPPAGSKPRPAEKIGVIRRRDWNSSVLLVQADEGVSFLVVDRIGDIYRSLPRRADVIVTTVGARHKCQQDRKTKIGKIFEKSSAGGGPSRAPQRVRRHARWPRMAVGHEETTARKLLCDVGGRCAHERVHYGRDLRDCRTSPPGAWRRIAMEVGRYCAQVKRG</sequence>